<feature type="domain" description="SH3" evidence="7">
    <location>
        <begin position="157"/>
        <end position="216"/>
    </location>
</feature>
<evidence type="ECO:0000256" key="2">
    <source>
        <dbReference type="ARBA" id="ARBA00022443"/>
    </source>
</evidence>
<evidence type="ECO:0000259" key="7">
    <source>
        <dbReference type="PROSITE" id="PS50002"/>
    </source>
</evidence>
<keyword evidence="4" id="KW-0479">Metal-binding</keyword>
<dbReference type="PANTHER" id="PTHR14879">
    <property type="entry name" value="CASPASE REGULATOR, RING FINGER DOMAIN-CONTAINING"/>
    <property type="match status" value="1"/>
</dbReference>
<dbReference type="InterPro" id="IPR036028">
    <property type="entry name" value="SH3-like_dom_sf"/>
</dbReference>
<evidence type="ECO:0000313" key="9">
    <source>
        <dbReference type="EMBL" id="KAJ6239775.1"/>
    </source>
</evidence>
<evidence type="ECO:0000256" key="3">
    <source>
        <dbReference type="ARBA" id="ARBA00022843"/>
    </source>
</evidence>
<dbReference type="InterPro" id="IPR013083">
    <property type="entry name" value="Znf_RING/FYVE/PHD"/>
</dbReference>
<proteinExistence type="inferred from homology"/>
<comment type="caution">
    <text evidence="9">The sequence shown here is derived from an EMBL/GenBank/DDBJ whole genome shotgun (WGS) entry which is preliminary data.</text>
</comment>
<dbReference type="SUPFAM" id="SSF57850">
    <property type="entry name" value="RING/U-box"/>
    <property type="match status" value="1"/>
</dbReference>
<evidence type="ECO:0000313" key="10">
    <source>
        <dbReference type="Proteomes" id="UP001150062"/>
    </source>
</evidence>
<feature type="domain" description="RING-type" evidence="8">
    <location>
        <begin position="372"/>
        <end position="411"/>
    </location>
</feature>
<dbReference type="InterPro" id="IPR001841">
    <property type="entry name" value="Znf_RING"/>
</dbReference>
<reference evidence="9" key="1">
    <citation type="submission" date="2022-08" db="EMBL/GenBank/DDBJ databases">
        <title>Novel sulfate-reducing endosymbionts in the free-living metamonad Anaeramoeba.</title>
        <authorList>
            <person name="Jerlstrom-Hultqvist J."/>
            <person name="Cepicka I."/>
            <person name="Gallot-Lavallee L."/>
            <person name="Salas-Leiva D."/>
            <person name="Curtis B.A."/>
            <person name="Zahonova K."/>
            <person name="Pipaliya S."/>
            <person name="Dacks J."/>
            <person name="Roger A.J."/>
        </authorList>
    </citation>
    <scope>NUCLEOTIDE SEQUENCE</scope>
    <source>
        <strain evidence="9">Schooner1</strain>
    </source>
</reference>
<gene>
    <name evidence="9" type="ORF">M0813_24695</name>
</gene>
<keyword evidence="10" id="KW-1185">Reference proteome</keyword>
<evidence type="ECO:0000256" key="6">
    <source>
        <dbReference type="SAM" id="MobiDB-lite"/>
    </source>
</evidence>
<dbReference type="InterPro" id="IPR051728">
    <property type="entry name" value="RING-FYVE_E3_ubiquitin-ligase"/>
</dbReference>
<dbReference type="Gene3D" id="3.30.40.10">
    <property type="entry name" value="Zinc/RING finger domain, C3HC4 (zinc finger)"/>
    <property type="match status" value="1"/>
</dbReference>
<dbReference type="PROSITE" id="PS50002">
    <property type="entry name" value="SH3"/>
    <property type="match status" value="2"/>
</dbReference>
<feature type="region of interest" description="Disordered" evidence="6">
    <location>
        <begin position="336"/>
        <end position="362"/>
    </location>
</feature>
<dbReference type="Gene3D" id="2.30.30.40">
    <property type="entry name" value="SH3 Domains"/>
    <property type="match status" value="3"/>
</dbReference>
<dbReference type="CDD" id="cd00174">
    <property type="entry name" value="SH3"/>
    <property type="match status" value="2"/>
</dbReference>
<sequence length="423" mass="49922">MSALSLPKYLFTKTKYTNKNKKYLSHSAGEYLQILNPPNKSGWIFARNYKNMDGFVSLENVVSQEMDYYVTAKARYLAKTDRQLTFAKGQRIEVLALDNKFFYRGRIGKEIGVFPKSVVSALEVVPIKSKHKHKHKHKHRHRHKHQQAQKLQQQIQIKIFLIQAIANWESQDEKQLSFSIGDICQVVEQNKNGWWKVNLNGEIGLIPSNYFKQVPPQMINRAFYPLVKGELLKTGFKSGDIDQTTMELNLFNLYPMEKTQIFNLIYQRLFQKQQMQTQSQQSTYPQLNIQPQQQKQKEEKYLEKQKHFQQQEQLEKQQQQQEKQQEEKQLEKQQQQQQQQFQQQGPLEMEQQTQQQQGQNDNTKENEENVVCKICMDAKVTTLFLPCKHLCCCKECAEQIHKRNGICPMCRMPINAIMEVFIL</sequence>
<dbReference type="EMBL" id="JAOAOG010000216">
    <property type="protein sequence ID" value="KAJ6239775.1"/>
    <property type="molecule type" value="Genomic_DNA"/>
</dbReference>
<comment type="similarity">
    <text evidence="1">Belongs to the SH3RF family.</text>
</comment>
<dbReference type="PROSITE" id="PS50089">
    <property type="entry name" value="ZF_RING_2"/>
    <property type="match status" value="1"/>
</dbReference>
<dbReference type="InterPro" id="IPR001452">
    <property type="entry name" value="SH3_domain"/>
</dbReference>
<dbReference type="Proteomes" id="UP001150062">
    <property type="component" value="Unassembled WGS sequence"/>
</dbReference>
<dbReference type="Pfam" id="PF00018">
    <property type="entry name" value="SH3_1"/>
    <property type="match status" value="1"/>
</dbReference>
<dbReference type="SUPFAM" id="SSF50044">
    <property type="entry name" value="SH3-domain"/>
    <property type="match status" value="2"/>
</dbReference>
<evidence type="ECO:0000256" key="4">
    <source>
        <dbReference type="PROSITE-ProRule" id="PRU00175"/>
    </source>
</evidence>
<protein>
    <submittedName>
        <fullName evidence="9">Caspase regulator</fullName>
    </submittedName>
</protein>
<evidence type="ECO:0000256" key="5">
    <source>
        <dbReference type="PROSITE-ProRule" id="PRU00192"/>
    </source>
</evidence>
<keyword evidence="2 5" id="KW-0728">SH3 domain</keyword>
<keyword evidence="4" id="KW-0863">Zinc-finger</keyword>
<evidence type="ECO:0000259" key="8">
    <source>
        <dbReference type="PROSITE" id="PS50089"/>
    </source>
</evidence>
<evidence type="ECO:0000256" key="1">
    <source>
        <dbReference type="ARBA" id="ARBA00008649"/>
    </source>
</evidence>
<organism evidence="9 10">
    <name type="scientific">Anaeramoeba flamelloides</name>
    <dbReference type="NCBI Taxonomy" id="1746091"/>
    <lineage>
        <taxon>Eukaryota</taxon>
        <taxon>Metamonada</taxon>
        <taxon>Anaeramoebidae</taxon>
        <taxon>Anaeramoeba</taxon>
    </lineage>
</organism>
<dbReference type="PANTHER" id="PTHR14879:SF5">
    <property type="entry name" value="RING-TYPE DOMAIN-CONTAINING PROTEIN"/>
    <property type="match status" value="1"/>
</dbReference>
<feature type="compositionally biased region" description="Low complexity" evidence="6">
    <location>
        <begin position="336"/>
        <end position="359"/>
    </location>
</feature>
<feature type="domain" description="SH3" evidence="7">
    <location>
        <begin position="65"/>
        <end position="124"/>
    </location>
</feature>
<feature type="region of interest" description="Disordered" evidence="6">
    <location>
        <begin position="281"/>
        <end position="307"/>
    </location>
</feature>
<keyword evidence="3" id="KW-0832">Ubl conjugation</keyword>
<dbReference type="Pfam" id="PF13920">
    <property type="entry name" value="zf-C3HC4_3"/>
    <property type="match status" value="1"/>
</dbReference>
<dbReference type="SMART" id="SM00326">
    <property type="entry name" value="SH3"/>
    <property type="match status" value="2"/>
</dbReference>
<name>A0ABQ8Y574_9EUKA</name>
<accession>A0ABQ8Y574</accession>
<feature type="compositionally biased region" description="Basic and acidic residues" evidence="6">
    <location>
        <begin position="295"/>
        <end position="306"/>
    </location>
</feature>
<keyword evidence="4" id="KW-0862">Zinc</keyword>